<evidence type="ECO:0000256" key="2">
    <source>
        <dbReference type="ARBA" id="ARBA00004236"/>
    </source>
</evidence>
<dbReference type="EnsemblMetazoa" id="ASTEI10836-RA">
    <property type="protein sequence ID" value="ASTEI10836-PA"/>
    <property type="gene ID" value="ASTEI10836"/>
</dbReference>
<accession>A0A182YQV0</accession>
<evidence type="ECO:0000313" key="9">
    <source>
        <dbReference type="EnsemblMetazoa" id="ASTEI10836-PA"/>
    </source>
</evidence>
<dbReference type="Proteomes" id="UP000076408">
    <property type="component" value="Unassembled WGS sequence"/>
</dbReference>
<dbReference type="Pfam" id="PF01130">
    <property type="entry name" value="CD36"/>
    <property type="match status" value="2"/>
</dbReference>
<dbReference type="InterPro" id="IPR002159">
    <property type="entry name" value="CD36_fam"/>
</dbReference>
<comment type="subcellular location">
    <subcellularLocation>
        <location evidence="2">Cell membrane</location>
    </subcellularLocation>
</comment>
<proteinExistence type="inferred from homology"/>
<dbReference type="STRING" id="30069.A0A182YQV0"/>
<dbReference type="GO" id="GO:0005044">
    <property type="term" value="F:scavenger receptor activity"/>
    <property type="evidence" value="ECO:0007669"/>
    <property type="project" value="TreeGrafter"/>
</dbReference>
<comment type="similarity">
    <text evidence="3">Belongs to the CD36 family.</text>
</comment>
<evidence type="ECO:0000256" key="3">
    <source>
        <dbReference type="ARBA" id="ARBA00010532"/>
    </source>
</evidence>
<protein>
    <recommendedName>
        <fullName evidence="11">Scavenger receptor class B</fullName>
    </recommendedName>
</protein>
<dbReference type="OMA" id="ERWMIEW"/>
<keyword evidence="4" id="KW-1003">Cell membrane</keyword>
<evidence type="ECO:0000256" key="6">
    <source>
        <dbReference type="ARBA" id="ARBA00022989"/>
    </source>
</evidence>
<organism evidence="9 10">
    <name type="scientific">Anopheles stephensi</name>
    <name type="common">Indo-Pakistan malaria mosquito</name>
    <dbReference type="NCBI Taxonomy" id="30069"/>
    <lineage>
        <taxon>Eukaryota</taxon>
        <taxon>Metazoa</taxon>
        <taxon>Ecdysozoa</taxon>
        <taxon>Arthropoda</taxon>
        <taxon>Hexapoda</taxon>
        <taxon>Insecta</taxon>
        <taxon>Pterygota</taxon>
        <taxon>Neoptera</taxon>
        <taxon>Endopterygota</taxon>
        <taxon>Diptera</taxon>
        <taxon>Nematocera</taxon>
        <taxon>Culicoidea</taxon>
        <taxon>Culicidae</taxon>
        <taxon>Anophelinae</taxon>
        <taxon>Anopheles</taxon>
    </lineage>
</organism>
<evidence type="ECO:0000256" key="7">
    <source>
        <dbReference type="ARBA" id="ARBA00023136"/>
    </source>
</evidence>
<evidence type="ECO:0000256" key="1">
    <source>
        <dbReference type="ARBA" id="ARBA00003156"/>
    </source>
</evidence>
<evidence type="ECO:0000256" key="8">
    <source>
        <dbReference type="ARBA" id="ARBA00023180"/>
    </source>
</evidence>
<dbReference type="VEuPathDB" id="VectorBase:ASTE009112"/>
<dbReference type="VEuPathDB" id="VectorBase:ASTEI20_034631"/>
<dbReference type="VEuPathDB" id="VectorBase:ASTEI10836"/>
<dbReference type="SMR" id="A0A182YQV0"/>
<sequence>MCCCSKRYSNTAKKLWAFGGVVAIFVAAAFFGFGLPAIIDAVALTEFRIKEGARVYENFFDGEVPIYFDIYLFNWTNPEQLRDPNVRPNFVQMGPYVFSERHERGMVSFNANDTITFNQKRIWHYIPEQSNGDYFNDRVTTLNPVLATVGKTLEGDPLLPLLDGIIMANNLADFLYEDVPVHEMLFDGHPDLLLTTLRDLLAILPPGSAPDISLPPWEGFGWFVERNESLTYDGTFQMGTGTDHHINTGVMRQWNNAPQVPNYRGVCGQVRGSAGEVWPPMGRSLDSFPPLNLFLPDLCSAITLRHEREFTVHGLDGELWVGDARNFDNGNTIPETECQCTSPVEQCPLYLPGVLDVSECKFGAPLVVSYPHFYLAHPSYRTAITGMNPDRAKHEFRFALHPFSGIPMTANGRIQYNMHLRDNGMALFQGVPDIIIPGFWIEQRMVLTENIADDLKLIEDLRWGFIYTAFALCGVGALLLGLTLYAAFFKKFISLGCSAFLILLAIALGVLWPSMSEQVLHNKLVIKNGSSNYDNWIRTPIPMYLEVYFFNWTNPDELKTNPSAKPHFVEMGPYTFSEVHERVNLVWNANNTVTYEQRRTWHFVPELSKGTLDDEVTNLNVITLNAAHFLRNTNSLLKPAIDLLLKTDGSLLWKNKPVRELMFEGVKDPLLDLLKALHTPELNIPFDKFGWFVGRNLSDTYDGTFTMNTGADGLERMGFLTQWNGAPRTGMYRGKCGEVYGTSGELWPATSQTPPNITLFPSDICRSITLQADEQVALYNIQGTKYVGDDRVFDNGVKYPEASCWCNADPAHCPDLKPGVFNASACKYGSPTFVSFPHFYLADESYQTAVTGLRPNRTEHEFYMAIEPNTGIPLDVRAQLQINEHLQPISGFSFYKHVPDVMIPMLWFRQRATLTQELAEQAKLALALPSLGIYVAVFFGSIGTIMTAVFLFCSIKKWSQNTEQSVPYEELQS</sequence>
<dbReference type="PANTHER" id="PTHR11923">
    <property type="entry name" value="SCAVENGER RECEPTOR CLASS B TYPE-1 SR-B1"/>
    <property type="match status" value="1"/>
</dbReference>
<evidence type="ECO:0000256" key="4">
    <source>
        <dbReference type="ARBA" id="ARBA00022475"/>
    </source>
</evidence>
<dbReference type="PRINTS" id="PR01609">
    <property type="entry name" value="CD36FAMILY"/>
</dbReference>
<keyword evidence="10" id="KW-1185">Reference proteome</keyword>
<evidence type="ECO:0000256" key="5">
    <source>
        <dbReference type="ARBA" id="ARBA00022692"/>
    </source>
</evidence>
<dbReference type="GO" id="GO:0005886">
    <property type="term" value="C:plasma membrane"/>
    <property type="evidence" value="ECO:0007669"/>
    <property type="project" value="UniProtKB-SubCell"/>
</dbReference>
<reference evidence="10" key="1">
    <citation type="journal article" date="2014" name="Genome Biol.">
        <title>Genome analysis of a major urban malaria vector mosquito, Anopheles stephensi.</title>
        <authorList>
            <person name="Jiang X."/>
            <person name="Peery A."/>
            <person name="Hall A.B."/>
            <person name="Sharma A."/>
            <person name="Chen X.G."/>
            <person name="Waterhouse R.M."/>
            <person name="Komissarov A."/>
            <person name="Riehle M.M."/>
            <person name="Shouche Y."/>
            <person name="Sharakhova M.V."/>
            <person name="Lawson D."/>
            <person name="Pakpour N."/>
            <person name="Arensburger P."/>
            <person name="Davidson V.L."/>
            <person name="Eiglmeier K."/>
            <person name="Emrich S."/>
            <person name="George P."/>
            <person name="Kennedy R.C."/>
            <person name="Mane S.P."/>
            <person name="Maslen G."/>
            <person name="Oringanje C."/>
            <person name="Qi Y."/>
            <person name="Settlage R."/>
            <person name="Tojo M."/>
            <person name="Tubio J.M."/>
            <person name="Unger M.F."/>
            <person name="Wang B."/>
            <person name="Vernick K.D."/>
            <person name="Ribeiro J.M."/>
            <person name="James A.A."/>
            <person name="Michel K."/>
            <person name="Riehle M.A."/>
            <person name="Luckhart S."/>
            <person name="Sharakhov I.V."/>
            <person name="Tu Z."/>
        </authorList>
    </citation>
    <scope>NUCLEOTIDE SEQUENCE [LARGE SCALE GENOMIC DNA]</scope>
    <source>
        <strain evidence="10">Indian</strain>
    </source>
</reference>
<dbReference type="PANTHER" id="PTHR11923:SF114">
    <property type="entry name" value="FI02050P-RELATED"/>
    <property type="match status" value="1"/>
</dbReference>
<keyword evidence="8" id="KW-0325">Glycoprotein</keyword>
<dbReference type="AlphaFoldDB" id="A0A182YQV0"/>
<dbReference type="GO" id="GO:0005737">
    <property type="term" value="C:cytoplasm"/>
    <property type="evidence" value="ECO:0007669"/>
    <property type="project" value="TreeGrafter"/>
</dbReference>
<comment type="function">
    <text evidence="1">Plays an olfactory role that is not restricted to pheromone sensitivity.</text>
</comment>
<name>A0A182YQV0_ANOST</name>
<keyword evidence="7" id="KW-0472">Membrane</keyword>
<keyword evidence="6" id="KW-1133">Transmembrane helix</keyword>
<evidence type="ECO:0000313" key="10">
    <source>
        <dbReference type="Proteomes" id="UP000076408"/>
    </source>
</evidence>
<keyword evidence="5" id="KW-0812">Transmembrane</keyword>
<reference evidence="9" key="2">
    <citation type="submission" date="2020-05" db="UniProtKB">
        <authorList>
            <consortium name="EnsemblMetazoa"/>
        </authorList>
    </citation>
    <scope>IDENTIFICATION</scope>
    <source>
        <strain evidence="9">Indian</strain>
    </source>
</reference>
<evidence type="ECO:0008006" key="11">
    <source>
        <dbReference type="Google" id="ProtNLM"/>
    </source>
</evidence>